<proteinExistence type="predicted"/>
<dbReference type="EMBL" id="JACHGT010000002">
    <property type="protein sequence ID" value="MBB6032906.1"/>
    <property type="molecule type" value="Genomic_DNA"/>
</dbReference>
<dbReference type="AlphaFoldDB" id="A0A841F9I2"/>
<organism evidence="1 2">
    <name type="scientific">Phytomonospora endophytica</name>
    <dbReference type="NCBI Taxonomy" id="714109"/>
    <lineage>
        <taxon>Bacteria</taxon>
        <taxon>Bacillati</taxon>
        <taxon>Actinomycetota</taxon>
        <taxon>Actinomycetes</taxon>
        <taxon>Micromonosporales</taxon>
        <taxon>Micromonosporaceae</taxon>
        <taxon>Phytomonospora</taxon>
    </lineage>
</organism>
<dbReference type="Proteomes" id="UP000548476">
    <property type="component" value="Unassembled WGS sequence"/>
</dbReference>
<gene>
    <name evidence="1" type="ORF">HNR73_000753</name>
</gene>
<evidence type="ECO:0000313" key="1">
    <source>
        <dbReference type="EMBL" id="MBB6032906.1"/>
    </source>
</evidence>
<name>A0A841F9I2_9ACTN</name>
<sequence length="197" mass="20842">MAVEARTGDDGRAAPPQGPVAEKLRRLGRIGAKVLVSSGALGGWDLDLLGFGVTKGGEPRRITDVTTALRRLRRLTGTAHLSTLFPFNETETIAATADLGTAFAHTGLDPDGAANWFAVGRYHQRAALLPLHRQSGAVAGLEPVPAHRPRPLHDDVVAFVGEFGLGPRQRELAFDAADSAHAEAAERWLAFLAACGL</sequence>
<reference evidence="1 2" key="1">
    <citation type="submission" date="2020-08" db="EMBL/GenBank/DDBJ databases">
        <title>Genomic Encyclopedia of Type Strains, Phase IV (KMG-IV): sequencing the most valuable type-strain genomes for metagenomic binning, comparative biology and taxonomic classification.</title>
        <authorList>
            <person name="Goeker M."/>
        </authorList>
    </citation>
    <scope>NUCLEOTIDE SEQUENCE [LARGE SCALE GENOMIC DNA]</scope>
    <source>
        <strain evidence="1 2">YIM 65646</strain>
    </source>
</reference>
<protein>
    <submittedName>
        <fullName evidence="1">Uncharacterized protein</fullName>
    </submittedName>
</protein>
<accession>A0A841F9I2</accession>
<evidence type="ECO:0000313" key="2">
    <source>
        <dbReference type="Proteomes" id="UP000548476"/>
    </source>
</evidence>
<keyword evidence="2" id="KW-1185">Reference proteome</keyword>
<dbReference type="RefSeq" id="WP_184785836.1">
    <property type="nucleotide sequence ID" value="NZ_BONT01000020.1"/>
</dbReference>
<comment type="caution">
    <text evidence="1">The sequence shown here is derived from an EMBL/GenBank/DDBJ whole genome shotgun (WGS) entry which is preliminary data.</text>
</comment>